<dbReference type="SUPFAM" id="SSF53335">
    <property type="entry name" value="S-adenosyl-L-methionine-dependent methyltransferases"/>
    <property type="match status" value="1"/>
</dbReference>
<dbReference type="CDD" id="cd02440">
    <property type="entry name" value="AdoMet_MTases"/>
    <property type="match status" value="1"/>
</dbReference>
<feature type="domain" description="Methyltransferase" evidence="3">
    <location>
        <begin position="54"/>
        <end position="144"/>
    </location>
</feature>
<name>A0A9X2GUQ1_9ACTN</name>
<dbReference type="AlphaFoldDB" id="A0A9X2GUQ1"/>
<dbReference type="PANTHER" id="PTHR43861">
    <property type="entry name" value="TRANS-ACONITATE 2-METHYLTRANSFERASE-RELATED"/>
    <property type="match status" value="1"/>
</dbReference>
<dbReference type="InterPro" id="IPR029063">
    <property type="entry name" value="SAM-dependent_MTases_sf"/>
</dbReference>
<evidence type="ECO:0000313" key="5">
    <source>
        <dbReference type="Proteomes" id="UP001139648"/>
    </source>
</evidence>
<dbReference type="InterPro" id="IPR041698">
    <property type="entry name" value="Methyltransf_25"/>
</dbReference>
<dbReference type="PANTHER" id="PTHR43861:SF1">
    <property type="entry name" value="TRANS-ACONITATE 2-METHYLTRANSFERASE"/>
    <property type="match status" value="1"/>
</dbReference>
<protein>
    <submittedName>
        <fullName evidence="4">SAM-dependent methyltransferase</fullName>
    </submittedName>
</protein>
<dbReference type="Pfam" id="PF13649">
    <property type="entry name" value="Methyltransf_25"/>
    <property type="match status" value="1"/>
</dbReference>
<evidence type="ECO:0000313" key="4">
    <source>
        <dbReference type="EMBL" id="MCP2364112.1"/>
    </source>
</evidence>
<comment type="caution">
    <text evidence="4">The sequence shown here is derived from an EMBL/GenBank/DDBJ whole genome shotgun (WGS) entry which is preliminary data.</text>
</comment>
<dbReference type="RefSeq" id="WP_253756270.1">
    <property type="nucleotide sequence ID" value="NZ_BAABKA010000104.1"/>
</dbReference>
<dbReference type="GO" id="GO:0008168">
    <property type="term" value="F:methyltransferase activity"/>
    <property type="evidence" value="ECO:0007669"/>
    <property type="project" value="UniProtKB-KW"/>
</dbReference>
<proteinExistence type="predicted"/>
<evidence type="ECO:0000256" key="1">
    <source>
        <dbReference type="ARBA" id="ARBA00022603"/>
    </source>
</evidence>
<sequence length="211" mass="22801">MTDSSTYLTVTSQAYDAVAGLYAELVRGEPKLPLERAIVAAFADSVRAAGGGTVIEVGCGPGHMTAHLRELGLTAFGIDLSPAMIGLARESHPELRFEVGSMDALEVADGELGGILSWYSIIHTPPEELPPYFAEFRRVLAPGGHLLLGFFEAEGGPVTPFDHKVTTAYRWPIDDLVKLAVEAGFAEVGRMSREPLAEERQFRRGHLLLRG</sequence>
<dbReference type="Gene3D" id="3.40.50.150">
    <property type="entry name" value="Vaccinia Virus protein VP39"/>
    <property type="match status" value="1"/>
</dbReference>
<keyword evidence="5" id="KW-1185">Reference proteome</keyword>
<keyword evidence="1 4" id="KW-0489">Methyltransferase</keyword>
<dbReference type="GO" id="GO:0032259">
    <property type="term" value="P:methylation"/>
    <property type="evidence" value="ECO:0007669"/>
    <property type="project" value="UniProtKB-KW"/>
</dbReference>
<organism evidence="4 5">
    <name type="scientific">Nonomuraea thailandensis</name>
    <dbReference type="NCBI Taxonomy" id="1188745"/>
    <lineage>
        <taxon>Bacteria</taxon>
        <taxon>Bacillati</taxon>
        <taxon>Actinomycetota</taxon>
        <taxon>Actinomycetes</taxon>
        <taxon>Streptosporangiales</taxon>
        <taxon>Streptosporangiaceae</taxon>
        <taxon>Nonomuraea</taxon>
    </lineage>
</organism>
<dbReference type="EMBL" id="JAMZEB010000002">
    <property type="protein sequence ID" value="MCP2364112.1"/>
    <property type="molecule type" value="Genomic_DNA"/>
</dbReference>
<evidence type="ECO:0000259" key="3">
    <source>
        <dbReference type="Pfam" id="PF13649"/>
    </source>
</evidence>
<dbReference type="Proteomes" id="UP001139648">
    <property type="component" value="Unassembled WGS sequence"/>
</dbReference>
<keyword evidence="2" id="KW-0808">Transferase</keyword>
<reference evidence="4" key="1">
    <citation type="submission" date="2022-06" db="EMBL/GenBank/DDBJ databases">
        <title>Sequencing the genomes of 1000 actinobacteria strains.</title>
        <authorList>
            <person name="Klenk H.-P."/>
        </authorList>
    </citation>
    <scope>NUCLEOTIDE SEQUENCE</scope>
    <source>
        <strain evidence="4">DSM 46694</strain>
    </source>
</reference>
<evidence type="ECO:0000256" key="2">
    <source>
        <dbReference type="ARBA" id="ARBA00022679"/>
    </source>
</evidence>
<gene>
    <name evidence="4" type="ORF">HD597_011132</name>
</gene>
<accession>A0A9X2GUQ1</accession>